<dbReference type="EMBL" id="JAJTJA010000001">
    <property type="protein sequence ID" value="KAH8705344.1"/>
    <property type="molecule type" value="Genomic_DNA"/>
</dbReference>
<feature type="compositionally biased region" description="Pro residues" evidence="1">
    <location>
        <begin position="68"/>
        <end position="77"/>
    </location>
</feature>
<feature type="compositionally biased region" description="Basic residues" evidence="1">
    <location>
        <begin position="86"/>
        <end position="97"/>
    </location>
</feature>
<dbReference type="GO" id="GO:0004842">
    <property type="term" value="F:ubiquitin-protein transferase activity"/>
    <property type="evidence" value="ECO:0007669"/>
    <property type="project" value="TreeGrafter"/>
</dbReference>
<evidence type="ECO:0000313" key="2">
    <source>
        <dbReference type="EMBL" id="KAH8705344.1"/>
    </source>
</evidence>
<keyword evidence="3" id="KW-1185">Reference proteome</keyword>
<dbReference type="RefSeq" id="XP_046077965.1">
    <property type="nucleotide sequence ID" value="XM_046214855.1"/>
</dbReference>
<comment type="caution">
    <text evidence="2">The sequence shown here is derived from an EMBL/GenBank/DDBJ whole genome shotgun (WGS) entry which is preliminary data.</text>
</comment>
<dbReference type="GO" id="GO:0033768">
    <property type="term" value="C:SUMO-targeted ubiquitin ligase complex"/>
    <property type="evidence" value="ECO:0007669"/>
    <property type="project" value="TreeGrafter"/>
</dbReference>
<feature type="region of interest" description="Disordered" evidence="1">
    <location>
        <begin position="1"/>
        <end position="98"/>
    </location>
</feature>
<gene>
    <name evidence="2" type="ORF">BGW36DRAFT_367397</name>
</gene>
<reference evidence="2" key="1">
    <citation type="submission" date="2021-12" db="EMBL/GenBank/DDBJ databases">
        <title>Convergent genome expansion in fungi linked to evolution of root-endophyte symbiosis.</title>
        <authorList>
            <consortium name="DOE Joint Genome Institute"/>
            <person name="Ke Y.-H."/>
            <person name="Bonito G."/>
            <person name="Liao H.-L."/>
            <person name="Looney B."/>
            <person name="Rojas-Flechas A."/>
            <person name="Nash J."/>
            <person name="Hameed K."/>
            <person name="Schadt C."/>
            <person name="Martin F."/>
            <person name="Crous P.W."/>
            <person name="Miettinen O."/>
            <person name="Magnuson J.K."/>
            <person name="Labbe J."/>
            <person name="Jacobson D."/>
            <person name="Doktycz M.J."/>
            <person name="Veneault-Fourrey C."/>
            <person name="Kuo A."/>
            <person name="Mondo S."/>
            <person name="Calhoun S."/>
            <person name="Riley R."/>
            <person name="Ohm R."/>
            <person name="LaButti K."/>
            <person name="Andreopoulos B."/>
            <person name="Pangilinan J."/>
            <person name="Nolan M."/>
            <person name="Tritt A."/>
            <person name="Clum A."/>
            <person name="Lipzen A."/>
            <person name="Daum C."/>
            <person name="Barry K."/>
            <person name="Grigoriev I.V."/>
            <person name="Vilgalys R."/>
        </authorList>
    </citation>
    <scope>NUCLEOTIDE SEQUENCE</scope>
    <source>
        <strain evidence="2">PMI_201</strain>
    </source>
</reference>
<dbReference type="Proteomes" id="UP001201262">
    <property type="component" value="Unassembled WGS sequence"/>
</dbReference>
<dbReference type="PANTHER" id="PTHR28042">
    <property type="entry name" value="E3 UBIQUITIN-PROTEIN LIGASE COMPLEX SLX5-SLX8 SUBUNIT SLX5"/>
    <property type="match status" value="1"/>
</dbReference>
<name>A0AAD4L1D7_9EURO</name>
<evidence type="ECO:0000313" key="3">
    <source>
        <dbReference type="Proteomes" id="UP001201262"/>
    </source>
</evidence>
<dbReference type="AlphaFoldDB" id="A0AAD4L1D7"/>
<dbReference type="PANTHER" id="PTHR28042:SF1">
    <property type="entry name" value="E3 UBIQUITIN-PROTEIN LIGASE COMPLEX SLX5-SLX8 SUBUNIT SLX5"/>
    <property type="match status" value="1"/>
</dbReference>
<feature type="compositionally biased region" description="Polar residues" evidence="1">
    <location>
        <begin position="7"/>
        <end position="29"/>
    </location>
</feature>
<accession>A0AAD4L1D7</accession>
<evidence type="ECO:0000256" key="1">
    <source>
        <dbReference type="SAM" id="MobiDB-lite"/>
    </source>
</evidence>
<dbReference type="GeneID" id="70245142"/>
<protein>
    <submittedName>
        <fullName evidence="2">Uncharacterized protein</fullName>
    </submittedName>
</protein>
<dbReference type="InterPro" id="IPR038886">
    <property type="entry name" value="E3_SLX5/Rfp1"/>
</dbReference>
<sequence length="288" mass="32515">MPHSHRQNYSSWRHGESSSASSVPRNSHPLSLPLPSARYQGDGFDYRRPIMSTTSQTEDVIDLTNEPDSPPSHPSRPLPSRTQSLHTHRPRHHRPPRFGRNIMADIVDLDDEADQAIDIDPPSSPEVQFVRATVRPPSTPRRLLDVLNLRNAQAGYMSPHAREAFRQEIALRTRSMGRGRTSYQPTFEDLLFTGDMSPNIDLTVDLDYQAPGFHIHEPTPPTPPPSYKPPSPVPEGFTRTVTDDDVVICPNCDHELGTGEGLEQQVWVAKPCGHVRSSIFYFLYIREF</sequence>
<organism evidence="2 3">
    <name type="scientific">Talaromyces proteolyticus</name>
    <dbReference type="NCBI Taxonomy" id="1131652"/>
    <lineage>
        <taxon>Eukaryota</taxon>
        <taxon>Fungi</taxon>
        <taxon>Dikarya</taxon>
        <taxon>Ascomycota</taxon>
        <taxon>Pezizomycotina</taxon>
        <taxon>Eurotiomycetes</taxon>
        <taxon>Eurotiomycetidae</taxon>
        <taxon>Eurotiales</taxon>
        <taxon>Trichocomaceae</taxon>
        <taxon>Talaromyces</taxon>
        <taxon>Talaromyces sect. Bacilispori</taxon>
    </lineage>
</organism>
<proteinExistence type="predicted"/>